<dbReference type="Gene3D" id="6.10.140.2130">
    <property type="match status" value="1"/>
</dbReference>
<dbReference type="PROSITE" id="PS51073">
    <property type="entry name" value="RPEL"/>
    <property type="match status" value="4"/>
</dbReference>
<evidence type="ECO:0000256" key="1">
    <source>
        <dbReference type="ARBA" id="ARBA00004123"/>
    </source>
</evidence>
<evidence type="ECO:0000256" key="12">
    <source>
        <dbReference type="SAM" id="MobiDB-lite"/>
    </source>
</evidence>
<dbReference type="OMA" id="MIRCQIG"/>
<feature type="compositionally biased region" description="Acidic residues" evidence="12">
    <location>
        <begin position="534"/>
        <end position="545"/>
    </location>
</feature>
<feature type="compositionally biased region" description="Polar residues" evidence="12">
    <location>
        <begin position="482"/>
        <end position="491"/>
    </location>
</feature>
<evidence type="ECO:0000256" key="8">
    <source>
        <dbReference type="ARBA" id="ARBA00023242"/>
    </source>
</evidence>
<evidence type="ECO:0000256" key="4">
    <source>
        <dbReference type="ARBA" id="ARBA00022490"/>
    </source>
</evidence>
<reference evidence="13" key="2">
    <citation type="submission" date="2025-08" db="UniProtKB">
        <authorList>
            <consortium name="Ensembl"/>
        </authorList>
    </citation>
    <scope>IDENTIFICATION</scope>
</reference>
<comment type="subcellular location">
    <subcellularLocation>
        <location evidence="2">Cytoplasm</location>
    </subcellularLocation>
    <subcellularLocation>
        <location evidence="1">Nucleus</location>
    </subcellularLocation>
    <subcellularLocation>
        <location evidence="10">Synapse</location>
    </subcellularLocation>
</comment>
<dbReference type="GO" id="GO:0048870">
    <property type="term" value="P:cell motility"/>
    <property type="evidence" value="ECO:0007669"/>
    <property type="project" value="TreeGrafter"/>
</dbReference>
<feature type="region of interest" description="Disordered" evidence="12">
    <location>
        <begin position="481"/>
        <end position="549"/>
    </location>
</feature>
<keyword evidence="7 11" id="KW-0009">Actin-binding</keyword>
<keyword evidence="6" id="KW-0770">Synapse</keyword>
<name>A0A8C3GUV4_CORMO</name>
<evidence type="ECO:0000256" key="10">
    <source>
        <dbReference type="ARBA" id="ARBA00034103"/>
    </source>
</evidence>
<dbReference type="Proteomes" id="UP000694553">
    <property type="component" value="Unassembled WGS sequence"/>
</dbReference>
<keyword evidence="4" id="KW-0963">Cytoplasm</keyword>
<protein>
    <recommendedName>
        <fullName evidence="11">Phosphatase and actin regulator</fullName>
    </recommendedName>
</protein>
<feature type="region of interest" description="Disordered" evidence="12">
    <location>
        <begin position="599"/>
        <end position="632"/>
    </location>
</feature>
<evidence type="ECO:0000256" key="11">
    <source>
        <dbReference type="RuleBase" id="RU301113"/>
    </source>
</evidence>
<dbReference type="Pfam" id="PF02755">
    <property type="entry name" value="RPEL"/>
    <property type="match status" value="4"/>
</dbReference>
<gene>
    <name evidence="13" type="primary">PHACTR1</name>
</gene>
<accession>A0A8U7MG32</accession>
<dbReference type="PANTHER" id="PTHR12751">
    <property type="entry name" value="PHOSPHATASE AND ACTIN REGULATOR PHACTR"/>
    <property type="match status" value="1"/>
</dbReference>
<keyword evidence="5 11" id="KW-0677">Repeat</keyword>
<comment type="similarity">
    <text evidence="3 11">Belongs to the phosphatase and actin regulator family.</text>
</comment>
<keyword evidence="8" id="KW-0539">Nucleus</keyword>
<evidence type="ECO:0000256" key="5">
    <source>
        <dbReference type="ARBA" id="ARBA00022737"/>
    </source>
</evidence>
<proteinExistence type="inferred from homology"/>
<keyword evidence="9" id="KW-0650">Protein phosphatase inhibitor</keyword>
<feature type="compositionally biased region" description="Basic and acidic residues" evidence="12">
    <location>
        <begin position="609"/>
        <end position="632"/>
    </location>
</feature>
<reference evidence="14" key="1">
    <citation type="submission" date="2019-10" db="EMBL/GenBank/DDBJ databases">
        <title>Corvus moneduloides (New Caledonian crow) genome, bCorMon1, primary haplotype.</title>
        <authorList>
            <person name="Rutz C."/>
            <person name="Fungtammasan C."/>
            <person name="Mountcastle J."/>
            <person name="Formenti G."/>
            <person name="Chow W."/>
            <person name="Howe K."/>
            <person name="Steele M.P."/>
            <person name="Fernandes J."/>
            <person name="Gilbert M.T.P."/>
            <person name="Fedrigo O."/>
            <person name="Jarvis E.D."/>
            <person name="Gemmell N."/>
        </authorList>
    </citation>
    <scope>NUCLEOTIDE SEQUENCE [LARGE SCALE GENOMIC DNA]</scope>
</reference>
<dbReference type="Ensembl" id="ENSCMUT00000006785.2">
    <property type="protein sequence ID" value="ENSCMUP00000006289.2"/>
    <property type="gene ID" value="ENSCMUG00000004181.2"/>
</dbReference>
<comment type="subunit">
    <text evidence="11">Binds PPP1CA and actin.</text>
</comment>
<evidence type="ECO:0000313" key="14">
    <source>
        <dbReference type="Proteomes" id="UP000694553"/>
    </source>
</evidence>
<reference evidence="13" key="3">
    <citation type="submission" date="2025-09" db="UniProtKB">
        <authorList>
            <consortium name="Ensembl"/>
        </authorList>
    </citation>
    <scope>IDENTIFICATION</scope>
</reference>
<dbReference type="GO" id="GO:0005634">
    <property type="term" value="C:nucleus"/>
    <property type="evidence" value="ECO:0007669"/>
    <property type="project" value="UniProtKB-SubCell"/>
</dbReference>
<dbReference type="AlphaFoldDB" id="A0A8C3GUV4"/>
<evidence type="ECO:0000256" key="2">
    <source>
        <dbReference type="ARBA" id="ARBA00004496"/>
    </source>
</evidence>
<sequence>MKLHQPGASVKGLEILGLVCKESDGSFIAEYCTQTLSTFKMDYFLDVESAHRLFYSQGAQARRATLLTVPTLVTATSEDDIDRRPIRRLRSKSDTPYLEEARICFNLDNARRATLLTVPTLMAASSEEDIDRRPIRRVRSKSDTPYLAEARISFNLDTAEEVERLAAMRSDSLVPGTHTPPIRRRSKFATLGRLFKPWKWRKKKSEKFKHTSAALERKMSMRQSREELIKRGVLKEIFDKDGELSIPNEEGALENGQPLGSGLSSSQVSLPALAELESVPASVEPCSYEVLPTTEIMDGTVSEGSPTSNESGVLLSQDPTAKPVLLLPPKKSAAFPGDHEDTPVKQLSLLKQPPALPPKPIARIASHLTDPGAPVKLPCMPVKLSPPLPPKKVMICMPLGGPDLSLSSYSTQKSSQQPLTQQHHTVLPSQLAAHQHQLQYGSHSQHLPSGSSTLPIHPSGCRMIEELNKTLAMTMHRLESSGLHTSDSVTKTGPGGLPDMRQVPTVVIECDDNKENVPHETDYEDSSCLYPRQEEEEEEDEEEDNSLFTSPLARKLCRKDSLAIKLSNRPSKRELEEKNILPMQTDEERLELRQQIGTKLTRRLSQRPTAEELEQRNILKPRNEQEEQEEKREIKRRLTRKLSQRPTVEELRERKILIRFSDYVEVADAQDYDRRADKPWTRLTAADKAAIRKELNEFKSSEMEVHELSRHLTRFHRP</sequence>
<organism evidence="13 14">
    <name type="scientific">Corvus moneduloides</name>
    <name type="common">New Caledonian crow</name>
    <dbReference type="NCBI Taxonomy" id="1196302"/>
    <lineage>
        <taxon>Eukaryota</taxon>
        <taxon>Metazoa</taxon>
        <taxon>Chordata</taxon>
        <taxon>Craniata</taxon>
        <taxon>Vertebrata</taxon>
        <taxon>Euteleostomi</taxon>
        <taxon>Archelosauria</taxon>
        <taxon>Archosauria</taxon>
        <taxon>Dinosauria</taxon>
        <taxon>Saurischia</taxon>
        <taxon>Theropoda</taxon>
        <taxon>Coelurosauria</taxon>
        <taxon>Aves</taxon>
        <taxon>Neognathae</taxon>
        <taxon>Neoaves</taxon>
        <taxon>Telluraves</taxon>
        <taxon>Australaves</taxon>
        <taxon>Passeriformes</taxon>
        <taxon>Corvoidea</taxon>
        <taxon>Corvidae</taxon>
        <taxon>Corvus</taxon>
    </lineage>
</organism>
<dbReference type="SMART" id="SM00707">
    <property type="entry name" value="RPEL"/>
    <property type="match status" value="4"/>
</dbReference>
<evidence type="ECO:0000256" key="7">
    <source>
        <dbReference type="ARBA" id="ARBA00023203"/>
    </source>
</evidence>
<accession>A0A8C3GUV4</accession>
<evidence type="ECO:0000256" key="6">
    <source>
        <dbReference type="ARBA" id="ARBA00023018"/>
    </source>
</evidence>
<dbReference type="GO" id="GO:0045202">
    <property type="term" value="C:synapse"/>
    <property type="evidence" value="ECO:0007669"/>
    <property type="project" value="UniProtKB-SubCell"/>
</dbReference>
<dbReference type="PANTHER" id="PTHR12751:SF6">
    <property type="entry name" value="PHOSPHATASE AND ACTIN REGULATOR 1"/>
    <property type="match status" value="1"/>
</dbReference>
<dbReference type="GO" id="GO:0004864">
    <property type="term" value="F:protein phosphatase inhibitor activity"/>
    <property type="evidence" value="ECO:0007669"/>
    <property type="project" value="UniProtKB-UniRule"/>
</dbReference>
<dbReference type="GO" id="GO:0005737">
    <property type="term" value="C:cytoplasm"/>
    <property type="evidence" value="ECO:0007669"/>
    <property type="project" value="UniProtKB-SubCell"/>
</dbReference>
<dbReference type="InterPro" id="IPR004018">
    <property type="entry name" value="RPEL_repeat"/>
</dbReference>
<evidence type="ECO:0000256" key="3">
    <source>
        <dbReference type="ARBA" id="ARBA00009795"/>
    </source>
</evidence>
<keyword evidence="14" id="KW-1185">Reference proteome</keyword>
<dbReference type="GO" id="GO:0003779">
    <property type="term" value="F:actin binding"/>
    <property type="evidence" value="ECO:0007669"/>
    <property type="project" value="UniProtKB-KW"/>
</dbReference>
<feature type="compositionally biased region" description="Basic and acidic residues" evidence="12">
    <location>
        <begin position="511"/>
        <end position="521"/>
    </location>
</feature>
<evidence type="ECO:0000256" key="9">
    <source>
        <dbReference type="ARBA" id="ARBA00023272"/>
    </source>
</evidence>
<evidence type="ECO:0000313" key="13">
    <source>
        <dbReference type="Ensembl" id="ENSCMUP00000006289.2"/>
    </source>
</evidence>
<dbReference type="Gene3D" id="6.10.140.1750">
    <property type="match status" value="1"/>
</dbReference>
<dbReference type="GO" id="GO:0043149">
    <property type="term" value="P:stress fiber assembly"/>
    <property type="evidence" value="ECO:0007669"/>
    <property type="project" value="TreeGrafter"/>
</dbReference>